<accession>A6GD72</accession>
<feature type="region of interest" description="Disordered" evidence="1">
    <location>
        <begin position="25"/>
        <end position="58"/>
    </location>
</feature>
<dbReference type="RefSeq" id="WP_006974663.1">
    <property type="nucleotide sequence ID" value="NZ_ABCS01000071.1"/>
</dbReference>
<evidence type="ECO:0000256" key="2">
    <source>
        <dbReference type="SAM" id="SignalP"/>
    </source>
</evidence>
<evidence type="ECO:0000313" key="3">
    <source>
        <dbReference type="EMBL" id="EDM76147.1"/>
    </source>
</evidence>
<organism evidence="3 4">
    <name type="scientific">Plesiocystis pacifica SIR-1</name>
    <dbReference type="NCBI Taxonomy" id="391625"/>
    <lineage>
        <taxon>Bacteria</taxon>
        <taxon>Pseudomonadati</taxon>
        <taxon>Myxococcota</taxon>
        <taxon>Polyangia</taxon>
        <taxon>Nannocystales</taxon>
        <taxon>Nannocystaceae</taxon>
        <taxon>Plesiocystis</taxon>
    </lineage>
</organism>
<evidence type="ECO:0000313" key="4">
    <source>
        <dbReference type="Proteomes" id="UP000005801"/>
    </source>
</evidence>
<feature type="region of interest" description="Disordered" evidence="1">
    <location>
        <begin position="222"/>
        <end position="252"/>
    </location>
</feature>
<feature type="compositionally biased region" description="Low complexity" evidence="1">
    <location>
        <begin position="232"/>
        <end position="244"/>
    </location>
</feature>
<proteinExistence type="predicted"/>
<dbReference type="AlphaFoldDB" id="A6GD72"/>
<dbReference type="PROSITE" id="PS51257">
    <property type="entry name" value="PROKAR_LIPOPROTEIN"/>
    <property type="match status" value="1"/>
</dbReference>
<comment type="caution">
    <text evidence="3">The sequence shown here is derived from an EMBL/GenBank/DDBJ whole genome shotgun (WGS) entry which is preliminary data.</text>
</comment>
<reference evidence="3 4" key="1">
    <citation type="submission" date="2007-06" db="EMBL/GenBank/DDBJ databases">
        <authorList>
            <person name="Shimkets L."/>
            <person name="Ferriera S."/>
            <person name="Johnson J."/>
            <person name="Kravitz S."/>
            <person name="Beeson K."/>
            <person name="Sutton G."/>
            <person name="Rogers Y.-H."/>
            <person name="Friedman R."/>
            <person name="Frazier M."/>
            <person name="Venter J.C."/>
        </authorList>
    </citation>
    <scope>NUCLEOTIDE SEQUENCE [LARGE SCALE GENOMIC DNA]</scope>
    <source>
        <strain evidence="3 4">SIR-1</strain>
    </source>
</reference>
<dbReference type="Proteomes" id="UP000005801">
    <property type="component" value="Unassembled WGS sequence"/>
</dbReference>
<keyword evidence="2" id="KW-0732">Signal</keyword>
<keyword evidence="4" id="KW-1185">Reference proteome</keyword>
<sequence length="444" mass="46565">MRTPSTSATLLCALLGATSFACGDDATPGDGADEAGEATETDDEVGESAGSECEPGDEQACECPDGGEGTQMCTDTGWGECSDCVPPSECGNGVCEDDELCDECVEDCGICLDCAEAPSCEQAAIPDGIETHLEALDVPLPGEEEGEGGSLVVELQARVADHDEGVRVVVAALDPEAAPGEHPFVPKLRQIFADYPEQAAAVRRQLARAGVDSVPSYRAAHPELRVGEGESRSPSSTPSLTPGPAEAPGDCEDPKLRLRVAKIVVHDEADLVFKDTIYCAVIAEAMPGAEIRVTPKTFALDNGDEYTFSLAEGVVWGQVGEPVAPQGSLAMTYNCLEGDGTGAFEEFLDAIANGAEGVGIIPGANGWVIPVIGLAAEIISAALALETDDHLFNASQIIPANLQLEMTPGVWWSVERDGVFMLKPWHWELRMEAWGCTDDGILEG</sequence>
<feature type="chain" id="PRO_5002697773" evidence="2">
    <location>
        <begin position="24"/>
        <end position="444"/>
    </location>
</feature>
<dbReference type="EMBL" id="ABCS01000071">
    <property type="protein sequence ID" value="EDM76147.1"/>
    <property type="molecule type" value="Genomic_DNA"/>
</dbReference>
<evidence type="ECO:0000256" key="1">
    <source>
        <dbReference type="SAM" id="MobiDB-lite"/>
    </source>
</evidence>
<feature type="compositionally biased region" description="Basic and acidic residues" evidence="1">
    <location>
        <begin position="222"/>
        <end position="231"/>
    </location>
</feature>
<feature type="signal peptide" evidence="2">
    <location>
        <begin position="1"/>
        <end position="23"/>
    </location>
</feature>
<name>A6GD72_9BACT</name>
<gene>
    <name evidence="3" type="ORF">PPSIR1_26843</name>
</gene>
<feature type="compositionally biased region" description="Acidic residues" evidence="1">
    <location>
        <begin position="31"/>
        <end position="46"/>
    </location>
</feature>
<protein>
    <submittedName>
        <fullName evidence="3">Uncharacterized protein</fullName>
    </submittedName>
</protein>